<dbReference type="InterPro" id="IPR005467">
    <property type="entry name" value="His_kinase_dom"/>
</dbReference>
<keyword evidence="1" id="KW-0808">Transferase</keyword>
<dbReference type="InterPro" id="IPR003594">
    <property type="entry name" value="HATPase_dom"/>
</dbReference>
<evidence type="ECO:0000256" key="2">
    <source>
        <dbReference type="ARBA" id="ARBA00022741"/>
    </source>
</evidence>
<keyword evidence="6" id="KW-0472">Membrane</keyword>
<comment type="caution">
    <text evidence="8">The sequence shown here is derived from an EMBL/GenBank/DDBJ whole genome shotgun (WGS) entry which is preliminary data.</text>
</comment>
<feature type="transmembrane region" description="Helical" evidence="6">
    <location>
        <begin position="114"/>
        <end position="131"/>
    </location>
</feature>
<evidence type="ECO:0000256" key="5">
    <source>
        <dbReference type="ARBA" id="ARBA00023012"/>
    </source>
</evidence>
<evidence type="ECO:0000313" key="9">
    <source>
        <dbReference type="Proteomes" id="UP000287296"/>
    </source>
</evidence>
<dbReference type="SUPFAM" id="SSF55874">
    <property type="entry name" value="ATPase domain of HSP90 chaperone/DNA topoisomerase II/histidine kinase"/>
    <property type="match status" value="1"/>
</dbReference>
<dbReference type="RefSeq" id="WP_120115748.1">
    <property type="nucleotide sequence ID" value="NZ_QYTW02000001.1"/>
</dbReference>
<evidence type="ECO:0000256" key="1">
    <source>
        <dbReference type="ARBA" id="ARBA00022679"/>
    </source>
</evidence>
<keyword evidence="2" id="KW-0547">Nucleotide-binding</keyword>
<feature type="domain" description="Histidine kinase" evidence="7">
    <location>
        <begin position="312"/>
        <end position="417"/>
    </location>
</feature>
<keyword evidence="5" id="KW-0902">Two-component regulatory system</keyword>
<evidence type="ECO:0000256" key="4">
    <source>
        <dbReference type="ARBA" id="ARBA00022840"/>
    </source>
</evidence>
<keyword evidence="6" id="KW-1133">Transmembrane helix</keyword>
<feature type="transmembrane region" description="Helical" evidence="6">
    <location>
        <begin position="29"/>
        <end position="46"/>
    </location>
</feature>
<dbReference type="GO" id="GO:0005524">
    <property type="term" value="F:ATP binding"/>
    <property type="evidence" value="ECO:0007669"/>
    <property type="project" value="UniProtKB-KW"/>
</dbReference>
<evidence type="ECO:0000259" key="7">
    <source>
        <dbReference type="PROSITE" id="PS50109"/>
    </source>
</evidence>
<dbReference type="GO" id="GO:0000160">
    <property type="term" value="P:phosphorelay signal transduction system"/>
    <property type="evidence" value="ECO:0007669"/>
    <property type="project" value="UniProtKB-KW"/>
</dbReference>
<feature type="transmembrane region" description="Helical" evidence="6">
    <location>
        <begin position="53"/>
        <end position="74"/>
    </location>
</feature>
<dbReference type="EMBL" id="QYTW02000001">
    <property type="protein sequence ID" value="RST61658.1"/>
    <property type="molecule type" value="Genomic_DNA"/>
</dbReference>
<feature type="transmembrane region" description="Helical" evidence="6">
    <location>
        <begin position="80"/>
        <end position="102"/>
    </location>
</feature>
<dbReference type="InterPro" id="IPR036890">
    <property type="entry name" value="HATPase_C_sf"/>
</dbReference>
<gene>
    <name evidence="8" type="ORF">D5F11_001910</name>
</gene>
<evidence type="ECO:0000313" key="8">
    <source>
        <dbReference type="EMBL" id="RST61658.1"/>
    </source>
</evidence>
<dbReference type="PANTHER" id="PTHR43065:SF46">
    <property type="entry name" value="C4-DICARBOXYLATE TRANSPORT SENSOR PROTEIN DCTB"/>
    <property type="match status" value="1"/>
</dbReference>
<protein>
    <submittedName>
        <fullName evidence="8">GHKL domain-containing protein</fullName>
    </submittedName>
</protein>
<dbReference type="Pfam" id="PF02518">
    <property type="entry name" value="HATPase_c"/>
    <property type="match status" value="1"/>
</dbReference>
<evidence type="ECO:0000256" key="6">
    <source>
        <dbReference type="SAM" id="Phobius"/>
    </source>
</evidence>
<dbReference type="PROSITE" id="PS50109">
    <property type="entry name" value="HIS_KIN"/>
    <property type="match status" value="1"/>
</dbReference>
<name>A0A429XDX7_SIMTE</name>
<proteinExistence type="predicted"/>
<keyword evidence="3" id="KW-0418">Kinase</keyword>
<dbReference type="GO" id="GO:0016301">
    <property type="term" value="F:kinase activity"/>
    <property type="evidence" value="ECO:0007669"/>
    <property type="project" value="UniProtKB-KW"/>
</dbReference>
<accession>A0A429XDX7</accession>
<keyword evidence="4" id="KW-0067">ATP-binding</keyword>
<sequence length="422" mass="47768">MRERIGFQILFIAFATALSGELRVAPFVWEFRFGLGSSTFFLLLLLMKQVPFIRTGIITGIVVVIFRTLTGPVFLTQPAYIIDIFMTHLPAMFYYCAFAFGMNLIKERQFQSNLFYLAAFGVLIDVGSNIVELSIRSLIIDVTPISAMDWFSLVIIAVVRVFFVVGLYATVILNQMNALHKEQEKRLEQMLNVGSNLYSESFYLSKMMDMIERVTASSYDLYRQLKENNLSAYSQQSLSIAEKIHEVKKDAQRVMAGLAKLYDQESITQMQLTEILNFVVRGNEQYSNWLGKDIKIFKEQTVNYSTIQYLPLLTVLNNLVANAVEAIEGQGRIRIEVWEEKGYTHLVVEDTGEGIKERDLPYIFEAGYTSKFSDKGIASTGIGLSHVKDIVEILDGSIDVESDTTGTKVSMSYITDKLKSGE</sequence>
<evidence type="ECO:0000256" key="3">
    <source>
        <dbReference type="ARBA" id="ARBA00022777"/>
    </source>
</evidence>
<dbReference type="Proteomes" id="UP000287296">
    <property type="component" value="Unassembled WGS sequence"/>
</dbReference>
<dbReference type="Gene3D" id="3.30.565.10">
    <property type="entry name" value="Histidine kinase-like ATPase, C-terminal domain"/>
    <property type="match status" value="1"/>
</dbReference>
<dbReference type="OrthoDB" id="1674512at2"/>
<reference evidence="8 9" key="1">
    <citation type="submission" date="2018-12" db="EMBL/GenBank/DDBJ databases">
        <authorList>
            <person name="Sun L."/>
            <person name="Chen Z."/>
        </authorList>
    </citation>
    <scope>NUCLEOTIDE SEQUENCE [LARGE SCALE GENOMIC DNA]</scope>
    <source>
        <strain evidence="8 9">LMG 29736</strain>
    </source>
</reference>
<dbReference type="SMART" id="SM00387">
    <property type="entry name" value="HATPase_c"/>
    <property type="match status" value="1"/>
</dbReference>
<organism evidence="8 9">
    <name type="scientific">Siminovitchia terrae</name>
    <name type="common">Bacillus terrae</name>
    <dbReference type="NCBI Taxonomy" id="1914933"/>
    <lineage>
        <taxon>Bacteria</taxon>
        <taxon>Bacillati</taxon>
        <taxon>Bacillota</taxon>
        <taxon>Bacilli</taxon>
        <taxon>Bacillales</taxon>
        <taxon>Bacillaceae</taxon>
        <taxon>Siminovitchia</taxon>
    </lineage>
</organism>
<dbReference type="PANTHER" id="PTHR43065">
    <property type="entry name" value="SENSOR HISTIDINE KINASE"/>
    <property type="match status" value="1"/>
</dbReference>
<keyword evidence="6" id="KW-0812">Transmembrane</keyword>
<feature type="transmembrane region" description="Helical" evidence="6">
    <location>
        <begin position="151"/>
        <end position="173"/>
    </location>
</feature>
<dbReference type="AlphaFoldDB" id="A0A429XDX7"/>